<accession>A0A371I5A3</accession>
<organism evidence="2 3">
    <name type="scientific">Mucuna pruriens</name>
    <name type="common">Velvet bean</name>
    <name type="synonym">Dolichos pruriens</name>
    <dbReference type="NCBI Taxonomy" id="157652"/>
    <lineage>
        <taxon>Eukaryota</taxon>
        <taxon>Viridiplantae</taxon>
        <taxon>Streptophyta</taxon>
        <taxon>Embryophyta</taxon>
        <taxon>Tracheophyta</taxon>
        <taxon>Spermatophyta</taxon>
        <taxon>Magnoliopsida</taxon>
        <taxon>eudicotyledons</taxon>
        <taxon>Gunneridae</taxon>
        <taxon>Pentapetalae</taxon>
        <taxon>rosids</taxon>
        <taxon>fabids</taxon>
        <taxon>Fabales</taxon>
        <taxon>Fabaceae</taxon>
        <taxon>Papilionoideae</taxon>
        <taxon>50 kb inversion clade</taxon>
        <taxon>NPAAA clade</taxon>
        <taxon>indigoferoid/millettioid clade</taxon>
        <taxon>Phaseoleae</taxon>
        <taxon>Mucuna</taxon>
    </lineage>
</organism>
<feature type="region of interest" description="Disordered" evidence="1">
    <location>
        <begin position="26"/>
        <end position="49"/>
    </location>
</feature>
<proteinExistence type="predicted"/>
<dbReference type="OrthoDB" id="1731207at2759"/>
<feature type="compositionally biased region" description="Basic and acidic residues" evidence="1">
    <location>
        <begin position="37"/>
        <end position="49"/>
    </location>
</feature>
<dbReference type="Proteomes" id="UP000257109">
    <property type="component" value="Unassembled WGS sequence"/>
</dbReference>
<gene>
    <name evidence="2" type="ORF">CR513_05283</name>
</gene>
<dbReference type="EMBL" id="QJKJ01000886">
    <property type="protein sequence ID" value="RDY10228.1"/>
    <property type="molecule type" value="Genomic_DNA"/>
</dbReference>
<dbReference type="AlphaFoldDB" id="A0A371I5A3"/>
<sequence length="94" mass="11170">MSGEEGEQDVDLKLFITLFKNNSRISNNDEKEEEEYSNGRDNETKGEEKANQDLTITWEKMVKLTVVEFTDYASIWWDQFVINRHRNGERPIRI</sequence>
<comment type="caution">
    <text evidence="2">The sequence shown here is derived from an EMBL/GenBank/DDBJ whole genome shotgun (WGS) entry which is preliminary data.</text>
</comment>
<evidence type="ECO:0000313" key="3">
    <source>
        <dbReference type="Proteomes" id="UP000257109"/>
    </source>
</evidence>
<feature type="non-terminal residue" evidence="2">
    <location>
        <position position="1"/>
    </location>
</feature>
<evidence type="ECO:0000256" key="1">
    <source>
        <dbReference type="SAM" id="MobiDB-lite"/>
    </source>
</evidence>
<reference evidence="2" key="1">
    <citation type="submission" date="2018-05" db="EMBL/GenBank/DDBJ databases">
        <title>Draft genome of Mucuna pruriens seed.</title>
        <authorList>
            <person name="Nnadi N.E."/>
            <person name="Vos R."/>
            <person name="Hasami M.H."/>
            <person name="Devisetty U.K."/>
            <person name="Aguiy J.C."/>
        </authorList>
    </citation>
    <scope>NUCLEOTIDE SEQUENCE [LARGE SCALE GENOMIC DNA]</scope>
    <source>
        <strain evidence="2">JCA_2017</strain>
    </source>
</reference>
<keyword evidence="3" id="KW-1185">Reference proteome</keyword>
<protein>
    <recommendedName>
        <fullName evidence="4">Retrotransposon gag domain-containing protein</fullName>
    </recommendedName>
</protein>
<evidence type="ECO:0000313" key="2">
    <source>
        <dbReference type="EMBL" id="RDY10228.1"/>
    </source>
</evidence>
<name>A0A371I5A3_MUCPR</name>
<evidence type="ECO:0008006" key="4">
    <source>
        <dbReference type="Google" id="ProtNLM"/>
    </source>
</evidence>